<protein>
    <submittedName>
        <fullName evidence="1">Uncharacterized protein</fullName>
    </submittedName>
</protein>
<gene>
    <name evidence="1" type="ORF">TIFTF001_033365</name>
</gene>
<proteinExistence type="predicted"/>
<reference evidence="1" key="1">
    <citation type="submission" date="2023-07" db="EMBL/GenBank/DDBJ databases">
        <title>draft genome sequence of fig (Ficus carica).</title>
        <authorList>
            <person name="Takahashi T."/>
            <person name="Nishimura K."/>
        </authorList>
    </citation>
    <scope>NUCLEOTIDE SEQUENCE</scope>
</reference>
<name>A0AA88DY39_FICCA</name>
<dbReference type="AlphaFoldDB" id="A0AA88DY39"/>
<evidence type="ECO:0000313" key="1">
    <source>
        <dbReference type="EMBL" id="GMN64292.1"/>
    </source>
</evidence>
<dbReference type="EMBL" id="BTGU01000175">
    <property type="protein sequence ID" value="GMN64292.1"/>
    <property type="molecule type" value="Genomic_DNA"/>
</dbReference>
<organism evidence="1 2">
    <name type="scientific">Ficus carica</name>
    <name type="common">Common fig</name>
    <dbReference type="NCBI Taxonomy" id="3494"/>
    <lineage>
        <taxon>Eukaryota</taxon>
        <taxon>Viridiplantae</taxon>
        <taxon>Streptophyta</taxon>
        <taxon>Embryophyta</taxon>
        <taxon>Tracheophyta</taxon>
        <taxon>Spermatophyta</taxon>
        <taxon>Magnoliopsida</taxon>
        <taxon>eudicotyledons</taxon>
        <taxon>Gunneridae</taxon>
        <taxon>Pentapetalae</taxon>
        <taxon>rosids</taxon>
        <taxon>fabids</taxon>
        <taxon>Rosales</taxon>
        <taxon>Moraceae</taxon>
        <taxon>Ficeae</taxon>
        <taxon>Ficus</taxon>
    </lineage>
</organism>
<keyword evidence="2" id="KW-1185">Reference proteome</keyword>
<comment type="caution">
    <text evidence="1">The sequence shown here is derived from an EMBL/GenBank/DDBJ whole genome shotgun (WGS) entry which is preliminary data.</text>
</comment>
<sequence length="53" mass="5890">MGFVVALDAVPVAAVSLWVPRVEDVRIVEGFLDLEKDFFVLWVAELGLGERSE</sequence>
<evidence type="ECO:0000313" key="2">
    <source>
        <dbReference type="Proteomes" id="UP001187192"/>
    </source>
</evidence>
<dbReference type="Proteomes" id="UP001187192">
    <property type="component" value="Unassembled WGS sequence"/>
</dbReference>
<accession>A0AA88DY39</accession>